<dbReference type="Pfam" id="PF04250">
    <property type="entry name" value="DUF429"/>
    <property type="match status" value="1"/>
</dbReference>
<feature type="region of interest" description="Disordered" evidence="1">
    <location>
        <begin position="92"/>
        <end position="112"/>
    </location>
</feature>
<accession>A0ABX8GIU6</accession>
<keyword evidence="3" id="KW-1185">Reference proteome</keyword>
<organism evidence="2 3">
    <name type="scientific">Cellulomonas dongxiuzhuiae</name>
    <dbReference type="NCBI Taxonomy" id="2819979"/>
    <lineage>
        <taxon>Bacteria</taxon>
        <taxon>Bacillati</taxon>
        <taxon>Actinomycetota</taxon>
        <taxon>Actinomycetes</taxon>
        <taxon>Micrococcales</taxon>
        <taxon>Cellulomonadaceae</taxon>
        <taxon>Cellulomonas</taxon>
    </lineage>
</organism>
<sequence length="342" mass="36202">MADGPSADDTTAAIRWAMSYNGYERLTSDPGALERLLQPARDEFASTGRTPSWCGVDLLRGWAFLLQRHDYFAGGGSLGAEWHTVLDAVRHHPTSTRDDLPPAPSTDRAVGAGGPDAVRVLGVDGCPRGWVGVVLAGDDVAVHVAPRIDELVDVAGRDARLDVVGIDIPIGLPDAGRREADSLARRRVGARSSSVFTTPVREALLAATHAEAVAVNRSRAGTGISIQAYALRTKVLEVDAWARRAPCPAIEVHPEVSFAEMNGASLAHAKSTRAGLDERLATLRAHGIRLGEPVRRPGAGADDVLDAAAVAWTARRRAVGDALALPDPPEVFSDGWPAAIWV</sequence>
<proteinExistence type="predicted"/>
<evidence type="ECO:0000313" key="2">
    <source>
        <dbReference type="EMBL" id="QWC15441.1"/>
    </source>
</evidence>
<evidence type="ECO:0000256" key="1">
    <source>
        <dbReference type="SAM" id="MobiDB-lite"/>
    </source>
</evidence>
<gene>
    <name evidence="2" type="ORF">KKR89_14215</name>
</gene>
<name>A0ABX8GIU6_9CELL</name>
<dbReference type="EMBL" id="CP076023">
    <property type="protein sequence ID" value="QWC15441.1"/>
    <property type="molecule type" value="Genomic_DNA"/>
</dbReference>
<evidence type="ECO:0000313" key="3">
    <source>
        <dbReference type="Proteomes" id="UP000679335"/>
    </source>
</evidence>
<protein>
    <submittedName>
        <fullName evidence="2">DUF429 domain-containing protein</fullName>
    </submittedName>
</protein>
<dbReference type="Proteomes" id="UP000679335">
    <property type="component" value="Chromosome"/>
</dbReference>
<reference evidence="2 3" key="1">
    <citation type="submission" date="2021-05" db="EMBL/GenBank/DDBJ databases">
        <title>Novel species in genus Cellulomonas.</title>
        <authorList>
            <person name="Zhang G."/>
        </authorList>
    </citation>
    <scope>NUCLEOTIDE SEQUENCE [LARGE SCALE GENOMIC DNA]</scope>
    <source>
        <strain evidence="3">zg-ZUI157</strain>
    </source>
</reference>
<dbReference type="RefSeq" id="WP_208196008.1">
    <property type="nucleotide sequence ID" value="NZ_CP076023.1"/>
</dbReference>
<dbReference type="InterPro" id="IPR007362">
    <property type="entry name" value="DUF429"/>
</dbReference>